<evidence type="ECO:0000256" key="7">
    <source>
        <dbReference type="SAM" id="MobiDB-lite"/>
    </source>
</evidence>
<sequence length="462" mass="48508">MNLLIYADRGVIACNGVNGAARLPDGSGGFGIQGEFNLTLFEDGILPAAFMVGLLASSPFFAEMSKHCNPFRLIAIGLGVWTLSTAGCGIATGFWTLLVCRMAVGIGEASFVALAAPFIDDHAPKERKTQWLAMLYLCVPAGYALGYIGGGLIAGPLGWRSTFFLEACLMLPFVAFCAFSPPLSLRKDPEQDDEDKEGASEGLTAAVKARTTGFLEDLKRTLSEPVFVCTMLGYAVYTAVIGAYGFWGPKAGREVFRIPGRTADLSFGIVTVLAGIVGTLAGGWVLDQVGATLANALILCISACIVGCALIIAGFMIPQTLQAFVLPFAAGEFALFSISAPCNAVGLWSVPTRLRPFAMSLNILVIHLLGDVPSPPILGFIQGRILNWRISMSLASLLLVPSAFLYGLGLVFSRHATDYRDAANSGSKREQAGSDAAAEAGVHESLLPSSDGGPGEHLPSGS</sequence>
<feature type="transmembrane region" description="Helical" evidence="8">
    <location>
        <begin position="74"/>
        <end position="96"/>
    </location>
</feature>
<dbReference type="CDD" id="cd17328">
    <property type="entry name" value="MFS_spinster_like"/>
    <property type="match status" value="1"/>
</dbReference>
<feature type="transmembrane region" description="Helical" evidence="8">
    <location>
        <begin position="390"/>
        <end position="412"/>
    </location>
</feature>
<keyword evidence="3 8" id="KW-0812">Transmembrane</keyword>
<name>A0AAW1S173_9CHLO</name>
<feature type="transmembrane region" description="Helical" evidence="8">
    <location>
        <begin position="267"/>
        <end position="286"/>
    </location>
</feature>
<dbReference type="PANTHER" id="PTHR23505:SF79">
    <property type="entry name" value="PROTEIN SPINSTER"/>
    <property type="match status" value="1"/>
</dbReference>
<dbReference type="PROSITE" id="PS50850">
    <property type="entry name" value="MFS"/>
    <property type="match status" value="1"/>
</dbReference>
<dbReference type="InterPro" id="IPR044770">
    <property type="entry name" value="MFS_spinster-like"/>
</dbReference>
<dbReference type="SUPFAM" id="SSF103473">
    <property type="entry name" value="MFS general substrate transporter"/>
    <property type="match status" value="1"/>
</dbReference>
<feature type="domain" description="Major facilitator superfamily (MFS) profile" evidence="9">
    <location>
        <begin position="1"/>
        <end position="419"/>
    </location>
</feature>
<evidence type="ECO:0000256" key="3">
    <source>
        <dbReference type="ARBA" id="ARBA00022692"/>
    </source>
</evidence>
<feature type="transmembrane region" description="Helical" evidence="8">
    <location>
        <begin position="159"/>
        <end position="179"/>
    </location>
</feature>
<dbReference type="Proteomes" id="UP001485043">
    <property type="component" value="Unassembled WGS sequence"/>
</dbReference>
<evidence type="ECO:0000256" key="2">
    <source>
        <dbReference type="ARBA" id="ARBA00022448"/>
    </source>
</evidence>
<keyword evidence="11" id="KW-1185">Reference proteome</keyword>
<evidence type="ECO:0000256" key="1">
    <source>
        <dbReference type="ARBA" id="ARBA00004141"/>
    </source>
</evidence>
<dbReference type="InterPro" id="IPR011701">
    <property type="entry name" value="MFS"/>
</dbReference>
<comment type="subcellular location">
    <subcellularLocation>
        <location evidence="1">Membrane</location>
        <topology evidence="1">Multi-pass membrane protein</topology>
    </subcellularLocation>
</comment>
<comment type="caution">
    <text evidence="10">The sequence shown here is derived from an EMBL/GenBank/DDBJ whole genome shotgun (WGS) entry which is preliminary data.</text>
</comment>
<feature type="transmembrane region" description="Helical" evidence="8">
    <location>
        <begin position="131"/>
        <end position="153"/>
    </location>
</feature>
<proteinExistence type="inferred from homology"/>
<organism evidence="10 11">
    <name type="scientific">Apatococcus fuscideae</name>
    <dbReference type="NCBI Taxonomy" id="2026836"/>
    <lineage>
        <taxon>Eukaryota</taxon>
        <taxon>Viridiplantae</taxon>
        <taxon>Chlorophyta</taxon>
        <taxon>core chlorophytes</taxon>
        <taxon>Trebouxiophyceae</taxon>
        <taxon>Chlorellales</taxon>
        <taxon>Chlorellaceae</taxon>
        <taxon>Apatococcus</taxon>
    </lineage>
</organism>
<dbReference type="PANTHER" id="PTHR23505">
    <property type="entry name" value="SPINSTER"/>
    <property type="match status" value="1"/>
</dbReference>
<keyword evidence="5 8" id="KW-0472">Membrane</keyword>
<comment type="similarity">
    <text evidence="6">Belongs to the major facilitator superfamily. Spinster (TC 2.A.1.49) family.</text>
</comment>
<dbReference type="AlphaFoldDB" id="A0AAW1S173"/>
<feature type="transmembrane region" description="Helical" evidence="8">
    <location>
        <begin position="323"/>
        <end position="342"/>
    </location>
</feature>
<evidence type="ECO:0000313" key="10">
    <source>
        <dbReference type="EMBL" id="KAK9839361.1"/>
    </source>
</evidence>
<evidence type="ECO:0000313" key="11">
    <source>
        <dbReference type="Proteomes" id="UP001485043"/>
    </source>
</evidence>
<evidence type="ECO:0000256" key="6">
    <source>
        <dbReference type="ARBA" id="ARBA00024338"/>
    </source>
</evidence>
<dbReference type="GO" id="GO:0016020">
    <property type="term" value="C:membrane"/>
    <property type="evidence" value="ECO:0007669"/>
    <property type="project" value="UniProtKB-SubCell"/>
</dbReference>
<keyword evidence="4 8" id="KW-1133">Transmembrane helix</keyword>
<feature type="transmembrane region" description="Helical" evidence="8">
    <location>
        <begin position="293"/>
        <end position="317"/>
    </location>
</feature>
<evidence type="ECO:0000256" key="5">
    <source>
        <dbReference type="ARBA" id="ARBA00023136"/>
    </source>
</evidence>
<feature type="transmembrane region" description="Helical" evidence="8">
    <location>
        <begin position="226"/>
        <end position="247"/>
    </location>
</feature>
<dbReference type="Pfam" id="PF07690">
    <property type="entry name" value="MFS_1"/>
    <property type="match status" value="1"/>
</dbReference>
<gene>
    <name evidence="10" type="ORF">WJX84_011947</name>
</gene>
<accession>A0AAW1S173</accession>
<dbReference type="InterPro" id="IPR036259">
    <property type="entry name" value="MFS_trans_sf"/>
</dbReference>
<evidence type="ECO:0000256" key="8">
    <source>
        <dbReference type="SAM" id="Phobius"/>
    </source>
</evidence>
<dbReference type="InterPro" id="IPR020846">
    <property type="entry name" value="MFS_dom"/>
</dbReference>
<keyword evidence="2" id="KW-0813">Transport</keyword>
<evidence type="ECO:0000256" key="4">
    <source>
        <dbReference type="ARBA" id="ARBA00022989"/>
    </source>
</evidence>
<dbReference type="EMBL" id="JALJOV010001870">
    <property type="protein sequence ID" value="KAK9839361.1"/>
    <property type="molecule type" value="Genomic_DNA"/>
</dbReference>
<reference evidence="10 11" key="1">
    <citation type="journal article" date="2024" name="Nat. Commun.">
        <title>Phylogenomics reveals the evolutionary origins of lichenization in chlorophyte algae.</title>
        <authorList>
            <person name="Puginier C."/>
            <person name="Libourel C."/>
            <person name="Otte J."/>
            <person name="Skaloud P."/>
            <person name="Haon M."/>
            <person name="Grisel S."/>
            <person name="Petersen M."/>
            <person name="Berrin J.G."/>
            <person name="Delaux P.M."/>
            <person name="Dal Grande F."/>
            <person name="Keller J."/>
        </authorList>
    </citation>
    <scope>NUCLEOTIDE SEQUENCE [LARGE SCALE GENOMIC DNA]</scope>
    <source>
        <strain evidence="10 11">SAG 2523</strain>
    </source>
</reference>
<dbReference type="Gene3D" id="1.20.1250.20">
    <property type="entry name" value="MFS general substrate transporter like domains"/>
    <property type="match status" value="1"/>
</dbReference>
<feature type="compositionally biased region" description="Basic and acidic residues" evidence="7">
    <location>
        <begin position="423"/>
        <end position="432"/>
    </location>
</feature>
<evidence type="ECO:0000259" key="9">
    <source>
        <dbReference type="PROSITE" id="PS50850"/>
    </source>
</evidence>
<feature type="transmembrane region" description="Helical" evidence="8">
    <location>
        <begin position="44"/>
        <end position="62"/>
    </location>
</feature>
<dbReference type="GO" id="GO:0022857">
    <property type="term" value="F:transmembrane transporter activity"/>
    <property type="evidence" value="ECO:0007669"/>
    <property type="project" value="InterPro"/>
</dbReference>
<feature type="transmembrane region" description="Helical" evidence="8">
    <location>
        <begin position="102"/>
        <end position="119"/>
    </location>
</feature>
<protein>
    <recommendedName>
        <fullName evidence="9">Major facilitator superfamily (MFS) profile domain-containing protein</fullName>
    </recommendedName>
</protein>
<feature type="region of interest" description="Disordered" evidence="7">
    <location>
        <begin position="423"/>
        <end position="462"/>
    </location>
</feature>